<feature type="domain" description="SMODS and SLOG-associating 2TM effector" evidence="2">
    <location>
        <begin position="11"/>
        <end position="166"/>
    </location>
</feature>
<accession>A0ABV3KA40</accession>
<evidence type="ECO:0000259" key="2">
    <source>
        <dbReference type="Pfam" id="PF18160"/>
    </source>
</evidence>
<evidence type="ECO:0000313" key="3">
    <source>
        <dbReference type="EMBL" id="MEV8157268.1"/>
    </source>
</evidence>
<name>A0ABV3KA40_9MICC</name>
<dbReference type="EMBL" id="JBFBLL010000002">
    <property type="protein sequence ID" value="MEV8157268.1"/>
    <property type="molecule type" value="Genomic_DNA"/>
</dbReference>
<keyword evidence="1" id="KW-1133">Transmembrane helix</keyword>
<keyword evidence="1" id="KW-0472">Membrane</keyword>
<reference evidence="3 4" key="1">
    <citation type="submission" date="2024-06" db="EMBL/GenBank/DDBJ databases">
        <title>The Natural Products Discovery Center: Release of the First 8490 Sequenced Strains for Exploring Actinobacteria Biosynthetic Diversity.</title>
        <authorList>
            <person name="Kalkreuter E."/>
            <person name="Kautsar S.A."/>
            <person name="Yang D."/>
            <person name="Bader C.D."/>
            <person name="Teijaro C.N."/>
            <person name="Fluegel L."/>
            <person name="Davis C.M."/>
            <person name="Simpson J.R."/>
            <person name="Lauterbach L."/>
            <person name="Steele A.D."/>
            <person name="Gui C."/>
            <person name="Meng S."/>
            <person name="Li G."/>
            <person name="Viehrig K."/>
            <person name="Ye F."/>
            <person name="Su P."/>
            <person name="Kiefer A.F."/>
            <person name="Nichols A."/>
            <person name="Cepeda A.J."/>
            <person name="Yan W."/>
            <person name="Fan B."/>
            <person name="Jiang Y."/>
            <person name="Adhikari A."/>
            <person name="Zheng C.-J."/>
            <person name="Schuster L."/>
            <person name="Cowan T.M."/>
            <person name="Smanski M.J."/>
            <person name="Chevrette M.G."/>
            <person name="De Carvalho L.P.S."/>
            <person name="Shen B."/>
        </authorList>
    </citation>
    <scope>NUCLEOTIDE SEQUENCE [LARGE SCALE GENOMIC DNA]</scope>
    <source>
        <strain evidence="3 4">NPDC079179</strain>
    </source>
</reference>
<organism evidence="3 4">
    <name type="scientific">Kocuria salsicia</name>
    <dbReference type="NCBI Taxonomy" id="664639"/>
    <lineage>
        <taxon>Bacteria</taxon>
        <taxon>Bacillati</taxon>
        <taxon>Actinomycetota</taxon>
        <taxon>Actinomycetes</taxon>
        <taxon>Micrococcales</taxon>
        <taxon>Micrococcaceae</taxon>
        <taxon>Kocuria</taxon>
    </lineage>
</organism>
<protein>
    <submittedName>
        <fullName evidence="3">SLATT domain-containing protein</fullName>
    </submittedName>
</protein>
<evidence type="ECO:0000313" key="4">
    <source>
        <dbReference type="Proteomes" id="UP001553031"/>
    </source>
</evidence>
<comment type="caution">
    <text evidence="3">The sequence shown here is derived from an EMBL/GenBank/DDBJ whole genome shotgun (WGS) entry which is preliminary data.</text>
</comment>
<feature type="transmembrane region" description="Helical" evidence="1">
    <location>
        <begin position="72"/>
        <end position="95"/>
    </location>
</feature>
<dbReference type="NCBIfam" id="NF033631">
    <property type="entry name" value="SLATT_5"/>
    <property type="match status" value="1"/>
</dbReference>
<gene>
    <name evidence="3" type="ORF">AB0O96_03535</name>
</gene>
<proteinExistence type="predicted"/>
<feature type="transmembrane region" description="Helical" evidence="1">
    <location>
        <begin position="40"/>
        <end position="60"/>
    </location>
</feature>
<keyword evidence="1" id="KW-0812">Transmembrane</keyword>
<dbReference type="Pfam" id="PF18160">
    <property type="entry name" value="SLATT_5"/>
    <property type="match status" value="1"/>
</dbReference>
<evidence type="ECO:0000256" key="1">
    <source>
        <dbReference type="SAM" id="Phobius"/>
    </source>
</evidence>
<dbReference type="RefSeq" id="WP_363783937.1">
    <property type="nucleotide sequence ID" value="NZ_JBFBLL010000002.1"/>
</dbReference>
<dbReference type="InterPro" id="IPR041115">
    <property type="entry name" value="SLATT_5"/>
</dbReference>
<keyword evidence="4" id="KW-1185">Reference proteome</keyword>
<dbReference type="Proteomes" id="UP001553031">
    <property type="component" value="Unassembled WGS sequence"/>
</dbReference>
<sequence>MSTVACEGCQEELGTLEARIYKTYQCRLKACERLRRRARALNALIVSTSLAGLISGIAMIRDPKIYGSNGDLLWVIISLITFSGSLISASVNYSGRSRDMFLNYRKIQALSVECEVLKKHPQRQSHDEIIRLKTEYDKLLDESENHSPADYLKSRKEEMLKSLSENREEGSSGGMGAQKLNFRQRATLLGSNSLDWAPWLATIFPVALLSRIIQVLV</sequence>